<feature type="transmembrane region" description="Helical" evidence="1">
    <location>
        <begin position="119"/>
        <end position="140"/>
    </location>
</feature>
<gene>
    <name evidence="2" type="ORF">BDZ94DRAFT_1314868</name>
</gene>
<dbReference type="EMBL" id="MU150405">
    <property type="protein sequence ID" value="KAF9456742.1"/>
    <property type="molecule type" value="Genomic_DNA"/>
</dbReference>
<keyword evidence="1" id="KW-0472">Membrane</keyword>
<protein>
    <submittedName>
        <fullName evidence="2">Uncharacterized protein</fullName>
    </submittedName>
</protein>
<feature type="transmembrane region" description="Helical" evidence="1">
    <location>
        <begin position="193"/>
        <end position="212"/>
    </location>
</feature>
<feature type="transmembrane region" description="Helical" evidence="1">
    <location>
        <begin position="634"/>
        <end position="658"/>
    </location>
</feature>
<keyword evidence="1" id="KW-1133">Transmembrane helix</keyword>
<name>A0A9P6C948_9AGAR</name>
<dbReference type="AlphaFoldDB" id="A0A9P6C948"/>
<dbReference type="Proteomes" id="UP000807353">
    <property type="component" value="Unassembled WGS sequence"/>
</dbReference>
<sequence>MFWGEKAANLAGTRQHSLVAGPPQLHHGSFSQSDNSNFTLNSEPVTEISLINDGSAPQKREGALRMVSKPRLSFRTLGVHLSLGFMVLLHVFFLVASIRGLKIAIPVEKMSTIQTIVSAVLQTFFTIALGIILSLSHGIAVDAYIRHPPPLGILHLRMEAWSGLWASLTSLFLRSRGPNPQTSGQSRGIGRIFLYFLAAAVLQISSSSIYALTFDRTGSFQTVSSVKWKNVFLGSRLGNYDALWPSRLNVTSLNRVFIPDVWQNVRSNMYPIKVNDTRYPGLQGRIIHNTINLDNMVPKYVAFSEARVDATEMNIHCSQVTDATVDVFTLPRGSSDFSAGNFADVNGVINQNFSADVSVWIDFKMEPPPYWNRNIPGLNFTGKWDEFIVIQNGLSTRVMFQPWAWEGHKESMPGHQQVVMVIAAAHPEVLLKDTSGILGKVHNFTITPAQPCTSFCPTPLRGYIQVIGCTSRADNLTATISREGLLLDPPTDLKTSAFPNPSHDHLWDDFVWEDQNRNLPIDRQLLFAFTPTSSYNVTNVAAPSRYKDAAINGNVENLIAAALSGETVNTFNQEKMNLPEFQGFLEHLFASYLWNLNRLCTPLDSIYGCGMYFRDLYAPAEFILKFPSVVMEVVLWRAILSMFCSTLMCLLALIILGIRSDRPTDTPLRNGGFLDVAKLMRDSSIPDVVSVQPVKINSTGLELANSLIDRKLRYGPSDDLDGYNLDVLDRSRHTNSGP</sequence>
<dbReference type="OrthoDB" id="2965231at2759"/>
<evidence type="ECO:0000313" key="2">
    <source>
        <dbReference type="EMBL" id="KAF9456742.1"/>
    </source>
</evidence>
<evidence type="ECO:0000256" key="1">
    <source>
        <dbReference type="SAM" id="Phobius"/>
    </source>
</evidence>
<proteinExistence type="predicted"/>
<evidence type="ECO:0000313" key="3">
    <source>
        <dbReference type="Proteomes" id="UP000807353"/>
    </source>
</evidence>
<feature type="transmembrane region" description="Helical" evidence="1">
    <location>
        <begin position="77"/>
        <end position="98"/>
    </location>
</feature>
<organism evidence="2 3">
    <name type="scientific">Collybia nuda</name>
    <dbReference type="NCBI Taxonomy" id="64659"/>
    <lineage>
        <taxon>Eukaryota</taxon>
        <taxon>Fungi</taxon>
        <taxon>Dikarya</taxon>
        <taxon>Basidiomycota</taxon>
        <taxon>Agaricomycotina</taxon>
        <taxon>Agaricomycetes</taxon>
        <taxon>Agaricomycetidae</taxon>
        <taxon>Agaricales</taxon>
        <taxon>Tricholomatineae</taxon>
        <taxon>Clitocybaceae</taxon>
        <taxon>Collybia</taxon>
    </lineage>
</organism>
<keyword evidence="3" id="KW-1185">Reference proteome</keyword>
<accession>A0A9P6C948</accession>
<comment type="caution">
    <text evidence="2">The sequence shown here is derived from an EMBL/GenBank/DDBJ whole genome shotgun (WGS) entry which is preliminary data.</text>
</comment>
<reference evidence="2" key="1">
    <citation type="submission" date="2020-11" db="EMBL/GenBank/DDBJ databases">
        <authorList>
            <consortium name="DOE Joint Genome Institute"/>
            <person name="Ahrendt S."/>
            <person name="Riley R."/>
            <person name="Andreopoulos W."/>
            <person name="Labutti K."/>
            <person name="Pangilinan J."/>
            <person name="Ruiz-Duenas F.J."/>
            <person name="Barrasa J.M."/>
            <person name="Sanchez-Garcia M."/>
            <person name="Camarero S."/>
            <person name="Miyauchi S."/>
            <person name="Serrano A."/>
            <person name="Linde D."/>
            <person name="Babiker R."/>
            <person name="Drula E."/>
            <person name="Ayuso-Fernandez I."/>
            <person name="Pacheco R."/>
            <person name="Padilla G."/>
            <person name="Ferreira P."/>
            <person name="Barriuso J."/>
            <person name="Kellner H."/>
            <person name="Castanera R."/>
            <person name="Alfaro M."/>
            <person name="Ramirez L."/>
            <person name="Pisabarro A.G."/>
            <person name="Kuo A."/>
            <person name="Tritt A."/>
            <person name="Lipzen A."/>
            <person name="He G."/>
            <person name="Yan M."/>
            <person name="Ng V."/>
            <person name="Cullen D."/>
            <person name="Martin F."/>
            <person name="Rosso M.-N."/>
            <person name="Henrissat B."/>
            <person name="Hibbett D."/>
            <person name="Martinez A.T."/>
            <person name="Grigoriev I.V."/>
        </authorList>
    </citation>
    <scope>NUCLEOTIDE SEQUENCE</scope>
    <source>
        <strain evidence="2">CBS 247.69</strain>
    </source>
</reference>
<keyword evidence="1" id="KW-0812">Transmembrane</keyword>